<evidence type="ECO:0000313" key="1">
    <source>
        <dbReference type="EMBL" id="CAA9280833.1"/>
    </source>
</evidence>
<gene>
    <name evidence="1" type="ORF">AVDCRST_MAG08-3837</name>
</gene>
<dbReference type="AlphaFoldDB" id="A0A6J4JKD2"/>
<dbReference type="EMBL" id="CADCTG010000286">
    <property type="protein sequence ID" value="CAA9280833.1"/>
    <property type="molecule type" value="Genomic_DNA"/>
</dbReference>
<accession>A0A6J4JKD2</accession>
<proteinExistence type="predicted"/>
<feature type="non-terminal residue" evidence="1">
    <location>
        <position position="1"/>
    </location>
</feature>
<feature type="non-terminal residue" evidence="1">
    <location>
        <position position="46"/>
    </location>
</feature>
<sequence>GREDGGGPLEVVPDVQPGAFRVHLEVLQPVLAERRRLLRRHEGRRV</sequence>
<name>A0A6J4JKD2_9PROT</name>
<protein>
    <submittedName>
        <fullName evidence="1">Uncharacterized protein</fullName>
    </submittedName>
</protein>
<organism evidence="1">
    <name type="scientific">uncultured Acetobacteraceae bacterium</name>
    <dbReference type="NCBI Taxonomy" id="169975"/>
    <lineage>
        <taxon>Bacteria</taxon>
        <taxon>Pseudomonadati</taxon>
        <taxon>Pseudomonadota</taxon>
        <taxon>Alphaproteobacteria</taxon>
        <taxon>Acetobacterales</taxon>
        <taxon>Acetobacteraceae</taxon>
        <taxon>environmental samples</taxon>
    </lineage>
</organism>
<reference evidence="1" key="1">
    <citation type="submission" date="2020-02" db="EMBL/GenBank/DDBJ databases">
        <authorList>
            <person name="Meier V. D."/>
        </authorList>
    </citation>
    <scope>NUCLEOTIDE SEQUENCE</scope>
    <source>
        <strain evidence="1">AVDCRST_MAG08</strain>
    </source>
</reference>